<dbReference type="EMBL" id="GBBK01005441">
    <property type="protein sequence ID" value="JAC19041.1"/>
    <property type="molecule type" value="mRNA"/>
</dbReference>
<proteinExistence type="evidence at transcript level"/>
<organism evidence="2">
    <name type="scientific">Amblyomma cajennense</name>
    <name type="common">Cayenne tick</name>
    <name type="synonym">Acarus cajennensis</name>
    <dbReference type="NCBI Taxonomy" id="34607"/>
    <lineage>
        <taxon>Eukaryota</taxon>
        <taxon>Metazoa</taxon>
        <taxon>Ecdysozoa</taxon>
        <taxon>Arthropoda</taxon>
        <taxon>Chelicerata</taxon>
        <taxon>Arachnida</taxon>
        <taxon>Acari</taxon>
        <taxon>Parasitiformes</taxon>
        <taxon>Ixodida</taxon>
        <taxon>Ixodoidea</taxon>
        <taxon>Ixodidae</taxon>
        <taxon>Amblyomminae</taxon>
        <taxon>Amblyomma</taxon>
    </lineage>
</organism>
<accession>A0A023FBY6</accession>
<keyword evidence="1" id="KW-0812">Transmembrane</keyword>
<evidence type="ECO:0000256" key="1">
    <source>
        <dbReference type="SAM" id="Phobius"/>
    </source>
</evidence>
<evidence type="ECO:0000313" key="2">
    <source>
        <dbReference type="EMBL" id="JAC19041.1"/>
    </source>
</evidence>
<keyword evidence="1" id="KW-1133">Transmembrane helix</keyword>
<sequence length="134" mass="15593">MFYAFLHIEVIAMGVSRTTGCFLGSEFCTFCLHISYAHRLIFKGHFSHFGHAVHILSVREEWVFFLFHLMCCTVLLFLHKFHVCSWYGNLLQLAMLLSSSVNAQTFDRCVFWHGCYCVEADRTLVPVVPKMCMR</sequence>
<name>A0A023FBY6_AMBCJ</name>
<keyword evidence="1" id="KW-0472">Membrane</keyword>
<dbReference type="AlphaFoldDB" id="A0A023FBY6"/>
<feature type="transmembrane region" description="Helical" evidence="1">
    <location>
        <begin position="62"/>
        <end position="78"/>
    </location>
</feature>
<protein>
    <submittedName>
        <fullName evidence="2">Uncharacterized protein</fullName>
    </submittedName>
</protein>
<reference evidence="2" key="1">
    <citation type="submission" date="2014-03" db="EMBL/GenBank/DDBJ databases">
        <title>The sialotranscriptome of Amblyomma triste, Amblyomma parvum and Amblyomma cajennense ticks, uncovered by 454-based RNA-seq.</title>
        <authorList>
            <person name="Garcia G.R."/>
            <person name="Gardinassi L.G."/>
            <person name="Ribeiro J.M."/>
            <person name="Anatriello E."/>
            <person name="Ferreira B.R."/>
            <person name="Moreira H.N."/>
            <person name="Mafra C."/>
            <person name="Olegario M.M."/>
            <person name="Szabo P.J."/>
            <person name="Miranda-Santos I.K."/>
            <person name="Maruyama S.R."/>
        </authorList>
    </citation>
    <scope>NUCLEOTIDE SEQUENCE</scope>
    <source>
        <strain evidence="2">Uberlandia</strain>
        <tissue evidence="2">Salivary glands</tissue>
    </source>
</reference>